<comment type="caution">
    <text evidence="2">The sequence shown here is derived from an EMBL/GenBank/DDBJ whole genome shotgun (WGS) entry which is preliminary data.</text>
</comment>
<dbReference type="InterPro" id="IPR052340">
    <property type="entry name" value="RNase_Y/CdgJ"/>
</dbReference>
<accession>A0AAV3TW18</accession>
<feature type="domain" description="HDOD" evidence="1">
    <location>
        <begin position="23"/>
        <end position="210"/>
    </location>
</feature>
<evidence type="ECO:0000313" key="3">
    <source>
        <dbReference type="Proteomes" id="UP001409585"/>
    </source>
</evidence>
<dbReference type="RefSeq" id="WP_345415166.1">
    <property type="nucleotide sequence ID" value="NZ_AP031496.1"/>
</dbReference>
<protein>
    <submittedName>
        <fullName evidence="2">HDOD domain-containing protein</fullName>
    </submittedName>
</protein>
<evidence type="ECO:0000259" key="1">
    <source>
        <dbReference type="PROSITE" id="PS51833"/>
    </source>
</evidence>
<name>A0AAV3TW18_9ALTE</name>
<dbReference type="SUPFAM" id="SSF109604">
    <property type="entry name" value="HD-domain/PDEase-like"/>
    <property type="match status" value="1"/>
</dbReference>
<gene>
    <name evidence="2" type="ORF">GCM10025791_00310</name>
</gene>
<dbReference type="Proteomes" id="UP001409585">
    <property type="component" value="Unassembled WGS sequence"/>
</dbReference>
<dbReference type="EMBL" id="BAABLX010000001">
    <property type="protein sequence ID" value="GAA4928627.1"/>
    <property type="molecule type" value="Genomic_DNA"/>
</dbReference>
<dbReference type="PANTHER" id="PTHR33525:SF3">
    <property type="entry name" value="RIBONUCLEASE Y"/>
    <property type="match status" value="1"/>
</dbReference>
<reference evidence="3" key="1">
    <citation type="journal article" date="2019" name="Int. J. Syst. Evol. Microbiol.">
        <title>The Global Catalogue of Microorganisms (GCM) 10K type strain sequencing project: providing services to taxonomists for standard genome sequencing and annotation.</title>
        <authorList>
            <consortium name="The Broad Institute Genomics Platform"/>
            <consortium name="The Broad Institute Genome Sequencing Center for Infectious Disease"/>
            <person name="Wu L."/>
            <person name="Ma J."/>
        </authorList>
    </citation>
    <scope>NUCLEOTIDE SEQUENCE [LARGE SCALE GENOMIC DNA]</scope>
    <source>
        <strain evidence="3">JCM 19134</strain>
    </source>
</reference>
<dbReference type="InterPro" id="IPR013976">
    <property type="entry name" value="HDOD"/>
</dbReference>
<keyword evidence="3" id="KW-1185">Reference proteome</keyword>
<dbReference type="PROSITE" id="PS51833">
    <property type="entry name" value="HDOD"/>
    <property type="match status" value="1"/>
</dbReference>
<sequence>MGHIFDQVRTEILLAIKNDDLVLPTLPEVALQVRDVAMNPDASMEDLTKVIGNDPSLSARVIKVANSPLMRASRKIEDLQSALSRLGMSYTCNIATGLAMEQMFQATSDLIDSRLRETWNRSAEVAGIATVLCRFCTKLRPDQATLAGLVHQIGALPILTFAENHKALLRDAFTLDTVIEKLAPAIGNRILGSWDFPDEIRQVPSEHLAFTAEKPKVDYADIVTVALINSYAGTNHPYARMDHSKVTAFKRLGIDPETQDFVPPQVLDDLTVAKDMLK</sequence>
<proteinExistence type="predicted"/>
<dbReference type="PANTHER" id="PTHR33525">
    <property type="match status" value="1"/>
</dbReference>
<dbReference type="Pfam" id="PF08668">
    <property type="entry name" value="HDOD"/>
    <property type="match status" value="1"/>
</dbReference>
<evidence type="ECO:0000313" key="2">
    <source>
        <dbReference type="EMBL" id="GAA4928627.1"/>
    </source>
</evidence>
<organism evidence="2 3">
    <name type="scientific">Halioxenophilus aromaticivorans</name>
    <dbReference type="NCBI Taxonomy" id="1306992"/>
    <lineage>
        <taxon>Bacteria</taxon>
        <taxon>Pseudomonadati</taxon>
        <taxon>Pseudomonadota</taxon>
        <taxon>Gammaproteobacteria</taxon>
        <taxon>Alteromonadales</taxon>
        <taxon>Alteromonadaceae</taxon>
        <taxon>Halioxenophilus</taxon>
    </lineage>
</organism>
<dbReference type="Gene3D" id="1.10.3210.10">
    <property type="entry name" value="Hypothetical protein af1432"/>
    <property type="match status" value="1"/>
</dbReference>
<dbReference type="AlphaFoldDB" id="A0AAV3TW18"/>